<dbReference type="HOGENOM" id="CLU_070272_0_0_5"/>
<keyword evidence="1" id="KW-0472">Membrane</keyword>
<organism evidence="2 3">
    <name type="scientific">Asticcacaulis biprosthecium C19</name>
    <dbReference type="NCBI Taxonomy" id="715226"/>
    <lineage>
        <taxon>Bacteria</taxon>
        <taxon>Pseudomonadati</taxon>
        <taxon>Pseudomonadota</taxon>
        <taxon>Alphaproteobacteria</taxon>
        <taxon>Caulobacterales</taxon>
        <taxon>Caulobacteraceae</taxon>
        <taxon>Asticcacaulis</taxon>
    </lineage>
</organism>
<dbReference type="Proteomes" id="UP000006512">
    <property type="component" value="Unassembled WGS sequence"/>
</dbReference>
<feature type="transmembrane region" description="Helical" evidence="1">
    <location>
        <begin position="211"/>
        <end position="242"/>
    </location>
</feature>
<evidence type="ECO:0000313" key="2">
    <source>
        <dbReference type="EMBL" id="EGF92538.1"/>
    </source>
</evidence>
<keyword evidence="1" id="KW-0812">Transmembrane</keyword>
<gene>
    <name evidence="2" type="ORF">ABI_09750</name>
</gene>
<evidence type="ECO:0000256" key="1">
    <source>
        <dbReference type="SAM" id="Phobius"/>
    </source>
</evidence>
<protein>
    <submittedName>
        <fullName evidence="2">Putative membrane protein</fullName>
    </submittedName>
</protein>
<keyword evidence="1" id="KW-1133">Transmembrane helix</keyword>
<feature type="transmembrane region" description="Helical" evidence="1">
    <location>
        <begin position="85"/>
        <end position="107"/>
    </location>
</feature>
<name>F4QGT6_9CAUL</name>
<accession>F4QGT6</accession>
<feature type="transmembrane region" description="Helical" evidence="1">
    <location>
        <begin position="262"/>
        <end position="283"/>
    </location>
</feature>
<reference evidence="3" key="1">
    <citation type="submission" date="2011-03" db="EMBL/GenBank/DDBJ databases">
        <title>Draft genome sequence of Brevundimonas diminuta.</title>
        <authorList>
            <person name="Brown P.J.B."/>
            <person name="Buechlein A."/>
            <person name="Hemmerich C."/>
            <person name="Brun Y.V."/>
        </authorList>
    </citation>
    <scope>NUCLEOTIDE SEQUENCE [LARGE SCALE GENOMIC DNA]</scope>
    <source>
        <strain evidence="3">C19</strain>
    </source>
</reference>
<evidence type="ECO:0000313" key="3">
    <source>
        <dbReference type="Proteomes" id="UP000006512"/>
    </source>
</evidence>
<feature type="transmembrane region" description="Helical" evidence="1">
    <location>
        <begin position="338"/>
        <end position="359"/>
    </location>
</feature>
<dbReference type="Pfam" id="PF22564">
    <property type="entry name" value="HAAS"/>
    <property type="match status" value="1"/>
</dbReference>
<feature type="transmembrane region" description="Helical" evidence="1">
    <location>
        <begin position="295"/>
        <end position="318"/>
    </location>
</feature>
<proteinExistence type="predicted"/>
<dbReference type="EMBL" id="GL883077">
    <property type="protein sequence ID" value="EGF92538.1"/>
    <property type="molecule type" value="Genomic_DNA"/>
</dbReference>
<sequence length="384" mass="41681">MIMNMLEDYLRAVSRLLPRSKRDDIVAELRDEILTRIETREAELGRSLRDAEAEQLLRDFGHPIVVAARYRDGPQYGVGPALYPYWAFAVRFAVIIQLCVSVIVFVVKALSGGNIAEAFGSAIGSGVTGTMTLIGFATVAAWLAERKGINIDYLNTWCVQDLRFLDFAFWDWTDVQDWMAQMKTTKHATATAGFDFSHDFRAIGQSTTGRGIAIIVGGVVLILWWVGLLRFGFATISIDFAALGLNPGALPQVDWPAFKAEMFGPFVAYFAALITYGSVILIHPAGIRLRGAIDIVIGALAVILAAWIGMTSSIAPLVGVDSVAQLIERVLAFVAHPVPVPLETVVTLILTFTAIGGVFRALGGLWDLVSGGYTERGRLTGQSA</sequence>
<dbReference type="eggNOG" id="ENOG5032V1U">
    <property type="taxonomic scope" value="Bacteria"/>
</dbReference>
<feature type="transmembrane region" description="Helical" evidence="1">
    <location>
        <begin position="119"/>
        <end position="144"/>
    </location>
</feature>
<keyword evidence="3" id="KW-1185">Reference proteome</keyword>
<dbReference type="STRING" id="715226.ABI_09750"/>
<dbReference type="AlphaFoldDB" id="F4QGT6"/>